<feature type="region of interest" description="Disordered" evidence="1">
    <location>
        <begin position="235"/>
        <end position="254"/>
    </location>
</feature>
<protein>
    <submittedName>
        <fullName evidence="2">Uncharacterized protein</fullName>
    </submittedName>
</protein>
<comment type="caution">
    <text evidence="2">The sequence shown here is derived from an EMBL/GenBank/DDBJ whole genome shotgun (WGS) entry which is preliminary data.</text>
</comment>
<organism evidence="2 3">
    <name type="scientific">Durusdinium trenchii</name>
    <dbReference type="NCBI Taxonomy" id="1381693"/>
    <lineage>
        <taxon>Eukaryota</taxon>
        <taxon>Sar</taxon>
        <taxon>Alveolata</taxon>
        <taxon>Dinophyceae</taxon>
        <taxon>Suessiales</taxon>
        <taxon>Symbiodiniaceae</taxon>
        <taxon>Durusdinium</taxon>
    </lineage>
</organism>
<proteinExistence type="predicted"/>
<evidence type="ECO:0000256" key="1">
    <source>
        <dbReference type="SAM" id="MobiDB-lite"/>
    </source>
</evidence>
<feature type="region of interest" description="Disordered" evidence="1">
    <location>
        <begin position="50"/>
        <end position="83"/>
    </location>
</feature>
<dbReference type="EMBL" id="CAXAMM010021602">
    <property type="protein sequence ID" value="CAK9050219.1"/>
    <property type="molecule type" value="Genomic_DNA"/>
</dbReference>
<dbReference type="Proteomes" id="UP001642464">
    <property type="component" value="Unassembled WGS sequence"/>
</dbReference>
<feature type="compositionally biased region" description="Basic and acidic residues" evidence="1">
    <location>
        <begin position="105"/>
        <end position="116"/>
    </location>
</feature>
<feature type="region of interest" description="Disordered" evidence="1">
    <location>
        <begin position="102"/>
        <end position="138"/>
    </location>
</feature>
<evidence type="ECO:0000313" key="3">
    <source>
        <dbReference type="Proteomes" id="UP001642464"/>
    </source>
</evidence>
<gene>
    <name evidence="2" type="ORF">SCF082_LOCUS27736</name>
</gene>
<evidence type="ECO:0000313" key="2">
    <source>
        <dbReference type="EMBL" id="CAK9050219.1"/>
    </source>
</evidence>
<name>A0ABP0MFE8_9DINO</name>
<reference evidence="2 3" key="1">
    <citation type="submission" date="2024-02" db="EMBL/GenBank/DDBJ databases">
        <authorList>
            <person name="Chen Y."/>
            <person name="Shah S."/>
            <person name="Dougan E. K."/>
            <person name="Thang M."/>
            <person name="Chan C."/>
        </authorList>
    </citation>
    <scope>NUCLEOTIDE SEQUENCE [LARGE SCALE GENOMIC DNA]</scope>
</reference>
<accession>A0ABP0MFE8</accession>
<sequence>MGLPDFLESLSEADQAAADGFAEALDQAAECFTAQQQEQITAWTGLPISAAKSAQAQEQEEPVQEEVQEQLEEEPDVQDDDGSALEKQLAQLREEANAALASTRVKTEAETHDVFSRKQAGGTGQPRARGQGLRSHRRRRPFLGRKYRRQRAVARKEMAVAGVLLEASFLWMRLHACMAWPHGRTSNLDSSTASRSLGLPNLVGWRRTQISGTQRANHFAKAPYSQWTSRKLMKGTPTLAPMTPAKSEDDFNDI</sequence>
<feature type="compositionally biased region" description="Acidic residues" evidence="1">
    <location>
        <begin position="58"/>
        <end position="83"/>
    </location>
</feature>
<keyword evidence="3" id="KW-1185">Reference proteome</keyword>